<dbReference type="Proteomes" id="UP001597520">
    <property type="component" value="Unassembled WGS sequence"/>
</dbReference>
<keyword evidence="4" id="KW-0997">Cell inner membrane</keyword>
<name>A0ABW5T091_9BACI</name>
<organism evidence="11 12">
    <name type="scientific">Salibacterium lacus</name>
    <dbReference type="NCBI Taxonomy" id="1898109"/>
    <lineage>
        <taxon>Bacteria</taxon>
        <taxon>Bacillati</taxon>
        <taxon>Bacillota</taxon>
        <taxon>Bacilli</taxon>
        <taxon>Bacillales</taxon>
        <taxon>Bacillaceae</taxon>
    </lineage>
</organism>
<evidence type="ECO:0000256" key="7">
    <source>
        <dbReference type="ARBA" id="ARBA00023136"/>
    </source>
</evidence>
<dbReference type="RefSeq" id="WP_380712658.1">
    <property type="nucleotide sequence ID" value="NZ_JBHUML010000002.1"/>
</dbReference>
<dbReference type="PANTHER" id="PTHR35011">
    <property type="entry name" value="2,3-DIKETO-L-GULONATE TRAP TRANSPORTER SMALL PERMEASE PROTEIN YIAM"/>
    <property type="match status" value="1"/>
</dbReference>
<proteinExistence type="inferred from homology"/>
<evidence type="ECO:0000313" key="11">
    <source>
        <dbReference type="EMBL" id="MFD2705411.1"/>
    </source>
</evidence>
<evidence type="ECO:0000256" key="5">
    <source>
        <dbReference type="ARBA" id="ARBA00022692"/>
    </source>
</evidence>
<sequence>MMKNVLKMMDKALTRIEESILSLSILTITVMVAGNAVSRNFFGQSWSFASEISELALYTATFMGISYAARKGRHITMSALFDNVPFLFRKTLAVLIPFVTAVVLFIMAYFSYEYVQSTSGRVTSALRLPYYWMNIWAPIGFLLGGIQFLRNFWVNVRNKEVFLAEERKDYQSGEEAEQPQSTT</sequence>
<feature type="transmembrane region" description="Helical" evidence="9">
    <location>
        <begin position="91"/>
        <end position="110"/>
    </location>
</feature>
<feature type="transmembrane region" description="Helical" evidence="9">
    <location>
        <begin position="130"/>
        <end position="149"/>
    </location>
</feature>
<gene>
    <name evidence="11" type="ORF">ACFSUB_08020</name>
</gene>
<comment type="similarity">
    <text evidence="8">Belongs to the TRAP transporter small permease family.</text>
</comment>
<keyword evidence="6 9" id="KW-1133">Transmembrane helix</keyword>
<evidence type="ECO:0000259" key="10">
    <source>
        <dbReference type="Pfam" id="PF04290"/>
    </source>
</evidence>
<keyword evidence="5 9" id="KW-0812">Transmembrane</keyword>
<evidence type="ECO:0000256" key="3">
    <source>
        <dbReference type="ARBA" id="ARBA00022475"/>
    </source>
</evidence>
<evidence type="ECO:0000256" key="1">
    <source>
        <dbReference type="ARBA" id="ARBA00004429"/>
    </source>
</evidence>
<reference evidence="12" key="1">
    <citation type="journal article" date="2019" name="Int. J. Syst. Evol. Microbiol.">
        <title>The Global Catalogue of Microorganisms (GCM) 10K type strain sequencing project: providing services to taxonomists for standard genome sequencing and annotation.</title>
        <authorList>
            <consortium name="The Broad Institute Genomics Platform"/>
            <consortium name="The Broad Institute Genome Sequencing Center for Infectious Disease"/>
            <person name="Wu L."/>
            <person name="Ma J."/>
        </authorList>
    </citation>
    <scope>NUCLEOTIDE SEQUENCE [LARGE SCALE GENOMIC DNA]</scope>
    <source>
        <strain evidence="12">KCTC 33792</strain>
    </source>
</reference>
<keyword evidence="2" id="KW-0813">Transport</keyword>
<keyword evidence="3" id="KW-1003">Cell membrane</keyword>
<accession>A0ABW5T091</accession>
<evidence type="ECO:0000256" key="2">
    <source>
        <dbReference type="ARBA" id="ARBA00022448"/>
    </source>
</evidence>
<evidence type="ECO:0000256" key="6">
    <source>
        <dbReference type="ARBA" id="ARBA00022989"/>
    </source>
</evidence>
<evidence type="ECO:0000256" key="8">
    <source>
        <dbReference type="ARBA" id="ARBA00038436"/>
    </source>
</evidence>
<dbReference type="InterPro" id="IPR055348">
    <property type="entry name" value="DctQ"/>
</dbReference>
<dbReference type="PANTHER" id="PTHR35011:SF2">
    <property type="entry name" value="2,3-DIKETO-L-GULONATE TRAP TRANSPORTER SMALL PERMEASE PROTEIN YIAM"/>
    <property type="match status" value="1"/>
</dbReference>
<evidence type="ECO:0000256" key="4">
    <source>
        <dbReference type="ARBA" id="ARBA00022519"/>
    </source>
</evidence>
<dbReference type="Pfam" id="PF04290">
    <property type="entry name" value="DctQ"/>
    <property type="match status" value="1"/>
</dbReference>
<keyword evidence="7 9" id="KW-0472">Membrane</keyword>
<dbReference type="InterPro" id="IPR007387">
    <property type="entry name" value="TRAP_DctQ"/>
</dbReference>
<evidence type="ECO:0000256" key="9">
    <source>
        <dbReference type="SAM" id="Phobius"/>
    </source>
</evidence>
<comment type="caution">
    <text evidence="11">The sequence shown here is derived from an EMBL/GenBank/DDBJ whole genome shotgun (WGS) entry which is preliminary data.</text>
</comment>
<dbReference type="EMBL" id="JBHUML010000002">
    <property type="protein sequence ID" value="MFD2705411.1"/>
    <property type="molecule type" value="Genomic_DNA"/>
</dbReference>
<evidence type="ECO:0000313" key="12">
    <source>
        <dbReference type="Proteomes" id="UP001597520"/>
    </source>
</evidence>
<keyword evidence="12" id="KW-1185">Reference proteome</keyword>
<feature type="transmembrane region" description="Helical" evidence="9">
    <location>
        <begin position="52"/>
        <end position="70"/>
    </location>
</feature>
<feature type="domain" description="Tripartite ATP-independent periplasmic transporters DctQ component" evidence="10">
    <location>
        <begin position="28"/>
        <end position="157"/>
    </location>
</feature>
<comment type="subcellular location">
    <subcellularLocation>
        <location evidence="1">Cell inner membrane</location>
        <topology evidence="1">Multi-pass membrane protein</topology>
    </subcellularLocation>
</comment>
<protein>
    <submittedName>
        <fullName evidence="11">TRAP transporter small permease</fullName>
    </submittedName>
</protein>